<protein>
    <submittedName>
        <fullName evidence="2">GNAT family N-acetyltransferase</fullName>
        <ecNumber evidence="2">2.3.1.-</ecNumber>
    </submittedName>
</protein>
<dbReference type="RefSeq" id="WP_210871637.1">
    <property type="nucleotide sequence ID" value="NZ_JAGPNL010000003.1"/>
</dbReference>
<reference evidence="2" key="1">
    <citation type="submission" date="2021-04" db="EMBL/GenBank/DDBJ databases">
        <title>Genome seq and assembly of Streptomyces sp. RG38.</title>
        <authorList>
            <person name="Chhetri G."/>
        </authorList>
    </citation>
    <scope>NUCLEOTIDE SEQUENCE</scope>
    <source>
        <strain evidence="2">RG38</strain>
    </source>
</reference>
<dbReference type="Gene3D" id="3.40.630.30">
    <property type="match status" value="2"/>
</dbReference>
<dbReference type="Gene3D" id="3.30.1050.10">
    <property type="entry name" value="SCP2 sterol-binding domain"/>
    <property type="match status" value="1"/>
</dbReference>
<dbReference type="SUPFAM" id="SSF55718">
    <property type="entry name" value="SCP-like"/>
    <property type="match status" value="1"/>
</dbReference>
<dbReference type="AlphaFoldDB" id="A0A941B0H4"/>
<dbReference type="EMBL" id="JAGPNL010000003">
    <property type="protein sequence ID" value="MBQ0827335.1"/>
    <property type="molecule type" value="Genomic_DNA"/>
</dbReference>
<evidence type="ECO:0000313" key="2">
    <source>
        <dbReference type="EMBL" id="MBQ0827335.1"/>
    </source>
</evidence>
<dbReference type="SUPFAM" id="SSF55729">
    <property type="entry name" value="Acyl-CoA N-acyltransferases (Nat)"/>
    <property type="match status" value="1"/>
</dbReference>
<keyword evidence="2" id="KW-0808">Transferase</keyword>
<accession>A0A941B0H4</accession>
<dbReference type="InterPro" id="IPR041380">
    <property type="entry name" value="Acetyltransf_17"/>
</dbReference>
<feature type="domain" description="N-acetyltransferase" evidence="1">
    <location>
        <begin position="5"/>
        <end position="146"/>
    </location>
</feature>
<dbReference type="Pfam" id="PF13527">
    <property type="entry name" value="Acetyltransf_9"/>
    <property type="match status" value="1"/>
</dbReference>
<dbReference type="PROSITE" id="PS51186">
    <property type="entry name" value="GNAT"/>
    <property type="match status" value="1"/>
</dbReference>
<name>A0A941B0H4_9ACTN</name>
<gene>
    <name evidence="2" type="ORF">J5Y05_12515</name>
</gene>
<dbReference type="InterPro" id="IPR025559">
    <property type="entry name" value="Eis_dom"/>
</dbReference>
<dbReference type="PANTHER" id="PTHR37817">
    <property type="entry name" value="N-ACETYLTRANSFERASE EIS"/>
    <property type="match status" value="1"/>
</dbReference>
<dbReference type="Proteomes" id="UP000677875">
    <property type="component" value="Unassembled WGS sequence"/>
</dbReference>
<dbReference type="InterPro" id="IPR051554">
    <property type="entry name" value="Acetyltransferase_Eis"/>
</dbReference>
<proteinExistence type="predicted"/>
<dbReference type="GO" id="GO:0034069">
    <property type="term" value="F:aminoglycoside N-acetyltransferase activity"/>
    <property type="evidence" value="ECO:0007669"/>
    <property type="project" value="TreeGrafter"/>
</dbReference>
<dbReference type="InterPro" id="IPR036527">
    <property type="entry name" value="SCP2_sterol-bd_dom_sf"/>
</dbReference>
<keyword evidence="2" id="KW-0012">Acyltransferase</keyword>
<dbReference type="InterPro" id="IPR000182">
    <property type="entry name" value="GNAT_dom"/>
</dbReference>
<dbReference type="Pfam" id="PF13530">
    <property type="entry name" value="SCP2_2"/>
    <property type="match status" value="1"/>
</dbReference>
<dbReference type="EC" id="2.3.1.-" evidence="2"/>
<dbReference type="Pfam" id="PF17668">
    <property type="entry name" value="Acetyltransf_17"/>
    <property type="match status" value="1"/>
</dbReference>
<comment type="caution">
    <text evidence="2">The sequence shown here is derived from an EMBL/GenBank/DDBJ whole genome shotgun (WGS) entry which is preliminary data.</text>
</comment>
<organism evidence="2 3">
    <name type="scientific">Streptomyces tagetis</name>
    <dbReference type="NCBI Taxonomy" id="2820809"/>
    <lineage>
        <taxon>Bacteria</taxon>
        <taxon>Bacillati</taxon>
        <taxon>Actinomycetota</taxon>
        <taxon>Actinomycetes</taxon>
        <taxon>Kitasatosporales</taxon>
        <taxon>Streptomycetaceae</taxon>
        <taxon>Streptomyces</taxon>
    </lineage>
</organism>
<dbReference type="InterPro" id="IPR016181">
    <property type="entry name" value="Acyl_CoA_acyltransferase"/>
</dbReference>
<dbReference type="PANTHER" id="PTHR37817:SF1">
    <property type="entry name" value="N-ACETYLTRANSFERASE EIS"/>
    <property type="match status" value="1"/>
</dbReference>
<sequence>MPEPIRITKADEALWQEYEELATRAYGHTVGDITRLRDHADLRVAVRDGRVVAGGLGLLLHQFFGGAPVPSAIISAGAVAPEERGDHLSSRLLAERLRPLCENGAVISTVWTTSNGHLRRLGWQAPVPVFAWSIATEDLKRAFTRSGVDIEHGRAQEGEKLQRHLARQWNGPFQRPDWWPAWLDDKHGLTTYRFGPPRTPTGLLSYVMKRHPRHGMDLTVHDLWAADAATASEMMAFLGSHHTRAPAIHFRRSALPPCPTLLHNLHRYRLTAEAWHPWMLRILDIAEAVRLRGWSPGLEISVRLEIENETGAAWQSYLLEVKDGVGRIVETPAPGDVRLTRGQLAVWYAGGYRTAATAHLAGVAARSDDALTHLIRATADTEPWLPDHI</sequence>
<keyword evidence="3" id="KW-1185">Reference proteome</keyword>
<dbReference type="GO" id="GO:0030649">
    <property type="term" value="P:aminoglycoside antibiotic catabolic process"/>
    <property type="evidence" value="ECO:0007669"/>
    <property type="project" value="TreeGrafter"/>
</dbReference>
<evidence type="ECO:0000259" key="1">
    <source>
        <dbReference type="PROSITE" id="PS51186"/>
    </source>
</evidence>
<evidence type="ECO:0000313" key="3">
    <source>
        <dbReference type="Proteomes" id="UP000677875"/>
    </source>
</evidence>